<dbReference type="FunFam" id="1.10.10.60:FF:000117">
    <property type="entry name" value="BEL1-like homeodomain protein 9"/>
    <property type="match status" value="1"/>
</dbReference>
<dbReference type="PANTHER" id="PTHR11850">
    <property type="entry name" value="HOMEOBOX PROTEIN TRANSCRIPTION FACTORS"/>
    <property type="match status" value="1"/>
</dbReference>
<dbReference type="Gene3D" id="1.10.10.60">
    <property type="entry name" value="Homeodomain-like"/>
    <property type="match status" value="1"/>
</dbReference>
<keyword evidence="4 8" id="KW-0238">DNA-binding</keyword>
<keyword evidence="7 8" id="KW-0539">Nucleus</keyword>
<evidence type="ECO:0000256" key="5">
    <source>
        <dbReference type="ARBA" id="ARBA00023155"/>
    </source>
</evidence>
<evidence type="ECO:0000256" key="3">
    <source>
        <dbReference type="ARBA" id="ARBA00023015"/>
    </source>
</evidence>
<dbReference type="InterPro" id="IPR008422">
    <property type="entry name" value="KN_HD"/>
</dbReference>
<evidence type="ECO:0000256" key="6">
    <source>
        <dbReference type="ARBA" id="ARBA00023163"/>
    </source>
</evidence>
<reference evidence="11" key="1">
    <citation type="journal article" date="2023" name="GigaByte">
        <title>Genome assembly of the bearded iris, Iris pallida Lam.</title>
        <authorList>
            <person name="Bruccoleri R.E."/>
            <person name="Oakeley E.J."/>
            <person name="Faust A.M.E."/>
            <person name="Altorfer M."/>
            <person name="Dessus-Babus S."/>
            <person name="Burckhardt D."/>
            <person name="Oertli M."/>
            <person name="Naumann U."/>
            <person name="Petersen F."/>
            <person name="Wong J."/>
        </authorList>
    </citation>
    <scope>NUCLEOTIDE SEQUENCE</scope>
    <source>
        <strain evidence="11">GSM-AAB239-AS_SAM_17_03QT</strain>
    </source>
</reference>
<keyword evidence="3" id="KW-0805">Transcription regulation</keyword>
<dbReference type="SMART" id="SM00389">
    <property type="entry name" value="HOX"/>
    <property type="match status" value="1"/>
</dbReference>
<dbReference type="InterPro" id="IPR001356">
    <property type="entry name" value="HD"/>
</dbReference>
<evidence type="ECO:0000313" key="11">
    <source>
        <dbReference type="EMBL" id="KAJ6814892.1"/>
    </source>
</evidence>
<dbReference type="Pfam" id="PF07526">
    <property type="entry name" value="POX"/>
    <property type="match status" value="1"/>
</dbReference>
<dbReference type="PROSITE" id="PS50071">
    <property type="entry name" value="HOMEOBOX_2"/>
    <property type="match status" value="1"/>
</dbReference>
<dbReference type="CDD" id="cd00086">
    <property type="entry name" value="homeodomain"/>
    <property type="match status" value="1"/>
</dbReference>
<feature type="domain" description="Homeobox" evidence="10">
    <location>
        <begin position="508"/>
        <end position="571"/>
    </location>
</feature>
<evidence type="ECO:0000256" key="7">
    <source>
        <dbReference type="ARBA" id="ARBA00023242"/>
    </source>
</evidence>
<reference evidence="11" key="2">
    <citation type="submission" date="2023-04" db="EMBL/GenBank/DDBJ databases">
        <authorList>
            <person name="Bruccoleri R.E."/>
            <person name="Oakeley E.J."/>
            <person name="Faust A.-M."/>
            <person name="Dessus-Babus S."/>
            <person name="Altorfer M."/>
            <person name="Burckhardt D."/>
            <person name="Oertli M."/>
            <person name="Naumann U."/>
            <person name="Petersen F."/>
            <person name="Wong J."/>
        </authorList>
    </citation>
    <scope>NUCLEOTIDE SEQUENCE</scope>
    <source>
        <strain evidence="11">GSM-AAB239-AS_SAM_17_03QT</strain>
        <tissue evidence="11">Leaf</tissue>
    </source>
</reference>
<protein>
    <submittedName>
        <fullName evidence="11">BEL1-like homeodomain protein 9</fullName>
    </submittedName>
</protein>
<evidence type="ECO:0000256" key="9">
    <source>
        <dbReference type="SAM" id="MobiDB-lite"/>
    </source>
</evidence>
<dbReference type="Pfam" id="PF05920">
    <property type="entry name" value="Homeobox_KN"/>
    <property type="match status" value="1"/>
</dbReference>
<feature type="compositionally biased region" description="Polar residues" evidence="9">
    <location>
        <begin position="217"/>
        <end position="226"/>
    </location>
</feature>
<keyword evidence="5 8" id="KW-0371">Homeobox</keyword>
<evidence type="ECO:0000259" key="10">
    <source>
        <dbReference type="PROSITE" id="PS50071"/>
    </source>
</evidence>
<feature type="region of interest" description="Disordered" evidence="9">
    <location>
        <begin position="195"/>
        <end position="226"/>
    </location>
</feature>
<dbReference type="GO" id="GO:0003677">
    <property type="term" value="F:DNA binding"/>
    <property type="evidence" value="ECO:0007669"/>
    <property type="project" value="UniProtKB-UniRule"/>
</dbReference>
<accession>A0AAX6FET4</accession>
<feature type="region of interest" description="Disordered" evidence="9">
    <location>
        <begin position="304"/>
        <end position="325"/>
    </location>
</feature>
<evidence type="ECO:0000256" key="8">
    <source>
        <dbReference type="PROSITE-ProRule" id="PRU00108"/>
    </source>
</evidence>
<evidence type="ECO:0000256" key="2">
    <source>
        <dbReference type="ARBA" id="ARBA00006454"/>
    </source>
</evidence>
<dbReference type="AlphaFoldDB" id="A0AAX6FET4"/>
<feature type="DNA-binding region" description="Homeobox" evidence="8">
    <location>
        <begin position="510"/>
        <end position="572"/>
    </location>
</feature>
<dbReference type="GO" id="GO:0005634">
    <property type="term" value="C:nucleus"/>
    <property type="evidence" value="ECO:0007669"/>
    <property type="project" value="UniProtKB-SubCell"/>
</dbReference>
<feature type="compositionally biased region" description="Polar residues" evidence="9">
    <location>
        <begin position="304"/>
        <end position="314"/>
    </location>
</feature>
<dbReference type="InterPro" id="IPR050224">
    <property type="entry name" value="TALE_homeobox"/>
</dbReference>
<organism evidence="11 12">
    <name type="scientific">Iris pallida</name>
    <name type="common">Sweet iris</name>
    <dbReference type="NCBI Taxonomy" id="29817"/>
    <lineage>
        <taxon>Eukaryota</taxon>
        <taxon>Viridiplantae</taxon>
        <taxon>Streptophyta</taxon>
        <taxon>Embryophyta</taxon>
        <taxon>Tracheophyta</taxon>
        <taxon>Spermatophyta</taxon>
        <taxon>Magnoliopsida</taxon>
        <taxon>Liliopsida</taxon>
        <taxon>Asparagales</taxon>
        <taxon>Iridaceae</taxon>
        <taxon>Iridoideae</taxon>
        <taxon>Irideae</taxon>
        <taxon>Iris</taxon>
    </lineage>
</organism>
<comment type="caution">
    <text evidence="11">The sequence shown here is derived from an EMBL/GenBank/DDBJ whole genome shotgun (WGS) entry which is preliminary data.</text>
</comment>
<keyword evidence="6" id="KW-0804">Transcription</keyword>
<keyword evidence="12" id="KW-1185">Reference proteome</keyword>
<dbReference type="SUPFAM" id="SSF46689">
    <property type="entry name" value="Homeodomain-like"/>
    <property type="match status" value="1"/>
</dbReference>
<feature type="region of interest" description="Disordered" evidence="9">
    <location>
        <begin position="1"/>
        <end position="29"/>
    </location>
</feature>
<proteinExistence type="inferred from homology"/>
<dbReference type="SMART" id="SM00574">
    <property type="entry name" value="POX"/>
    <property type="match status" value="1"/>
</dbReference>
<comment type="subcellular location">
    <subcellularLocation>
        <location evidence="1 8">Nucleus</location>
    </subcellularLocation>
</comment>
<evidence type="ECO:0000256" key="1">
    <source>
        <dbReference type="ARBA" id="ARBA00004123"/>
    </source>
</evidence>
<dbReference type="GO" id="GO:0006355">
    <property type="term" value="P:regulation of DNA-templated transcription"/>
    <property type="evidence" value="ECO:0007669"/>
    <property type="project" value="InterPro"/>
</dbReference>
<comment type="similarity">
    <text evidence="2">Belongs to the TALE/BELL homeobox family.</text>
</comment>
<evidence type="ECO:0000313" key="12">
    <source>
        <dbReference type="Proteomes" id="UP001140949"/>
    </source>
</evidence>
<dbReference type="EMBL" id="JANAVB010029563">
    <property type="protein sequence ID" value="KAJ6814892.1"/>
    <property type="molecule type" value="Genomic_DNA"/>
</dbReference>
<name>A0AAX6FET4_IRIPA</name>
<dbReference type="InterPro" id="IPR009057">
    <property type="entry name" value="Homeodomain-like_sf"/>
</dbReference>
<dbReference type="InterPro" id="IPR006563">
    <property type="entry name" value="POX_dom"/>
</dbReference>
<gene>
    <name evidence="11" type="ORF">M6B38_137140</name>
</gene>
<dbReference type="Proteomes" id="UP001140949">
    <property type="component" value="Unassembled WGS sequence"/>
</dbReference>
<evidence type="ECO:0000256" key="4">
    <source>
        <dbReference type="ARBA" id="ARBA00023125"/>
    </source>
</evidence>
<sequence length="719" mass="77315">MTQRFDGYGGGGGASSGSPHVAQQSRRDKLRVQAHQLGHDPNPNPSPDFVYTSAMLPSSGIIDFSAAAAAANEAPFLNAGSCDWIINCVGGGVGGGGGGMSSSNNNCSSASLYGSGGGDQYNLHFASPLPYQNTLQEVVAPPAAAASSQLGNHGIEIMGSLLPTTPWLDHRQLQQQQQQQYHGLMGGHGHDEFVVSSSGKSERGFGGSGTSDHQTHHQGLSLSLASNPPSQLRMDAGFSCPAGPSSPVARGHGLVVGTSTDLRKLAAGPLGPFTGYATILKSSKFLKPAQQLLEEFCSVVTGSRSARDNSSNYRASERDSSAGGSHVSNVTCGLIVDEGISISGGRGGNNSGVSSSSFFSSTEGGSCSEIGMVGRTNSDQVRGPEIQQKKVKLLYLQEEVCRRYKQYHQQMQMVVSSFETVAGLSAATPYTSLSVKSVSKHFRCVKNAISDQLRQVSKLLGEELMSSPSSSSRGGEGMITPRLKYLDQSLRKQRGNENSSLGFLDNNQPVWRPQRGLPERAVAVLRAWLFEHFLHPYPTDTDKHMLATQTGLSRNQVSNWFINARVRLWKPMVEEIHNLESKGMADMNLNCSNKKDGKSVMDEDGGHRYHDPLSEAQSNKSLDCSSSMAVPLANESNSMGMEQWHREKRTRMEECTIPQSIDGGLMSFAYQGGMDLGGLGAVSLTLGLRHSEDPQQQQQQQQQQQMRHFGNQMLHDFVG</sequence>